<evidence type="ECO:0000313" key="1">
    <source>
        <dbReference type="EMBL" id="KAG1889053.1"/>
    </source>
</evidence>
<dbReference type="GeneID" id="64662972"/>
<dbReference type="RefSeq" id="XP_041217372.1">
    <property type="nucleotide sequence ID" value="XM_041368674.1"/>
</dbReference>
<dbReference type="Proteomes" id="UP001195769">
    <property type="component" value="Unassembled WGS sequence"/>
</dbReference>
<protein>
    <recommendedName>
        <fullName evidence="3">SAP domain-containing protein</fullName>
    </recommendedName>
</protein>
<sequence length="404" mass="46354">MSQHHSESEELELPVLGQMYTPGQAVESFIWTVTAKTTKDNLHEKLKSYDRPTRGNRMEMLDRLRQFSNDRDEWLRPKLKRKREEHASHQSLSKRRIEEVFGIEEQTITYKSKKSANRTQRALQDDDRAANSAWAHAVLSVFGMPHDLSVPPITQRKSCHQQIASTTEAEECPQQDAFAVCMRKVDSNMSSVREDLSNVENHISVLTSHILDMKTLMKSKNKDTRTLHMETRSSGCHNTVVQSHAEACIVSDNTLSKPRTMMQTASMSLPPEVIPPKNLGIAHLGQEQFSYDRTTVPSPPTVHLSKDINQLCEEWEESNLLVVNGRGIPVKYWGEFYKKGKGVKTAAWDALRVEWGNWKFIAEERQRYPDNTSFWRAFSDENSKIFSYQQILNRLAEHRVSAAA</sequence>
<dbReference type="EMBL" id="JABBWK010000164">
    <property type="protein sequence ID" value="KAG1889053.1"/>
    <property type="molecule type" value="Genomic_DNA"/>
</dbReference>
<dbReference type="AlphaFoldDB" id="A0AAD4DQ80"/>
<comment type="caution">
    <text evidence="1">The sequence shown here is derived from an EMBL/GenBank/DDBJ whole genome shotgun (WGS) entry which is preliminary data.</text>
</comment>
<keyword evidence="2" id="KW-1185">Reference proteome</keyword>
<name>A0AAD4DQ80_9AGAM</name>
<evidence type="ECO:0000313" key="2">
    <source>
        <dbReference type="Proteomes" id="UP001195769"/>
    </source>
</evidence>
<organism evidence="1 2">
    <name type="scientific">Suillus fuscotomentosus</name>
    <dbReference type="NCBI Taxonomy" id="1912939"/>
    <lineage>
        <taxon>Eukaryota</taxon>
        <taxon>Fungi</taxon>
        <taxon>Dikarya</taxon>
        <taxon>Basidiomycota</taxon>
        <taxon>Agaricomycotina</taxon>
        <taxon>Agaricomycetes</taxon>
        <taxon>Agaricomycetidae</taxon>
        <taxon>Boletales</taxon>
        <taxon>Suillineae</taxon>
        <taxon>Suillaceae</taxon>
        <taxon>Suillus</taxon>
    </lineage>
</organism>
<proteinExistence type="predicted"/>
<gene>
    <name evidence="1" type="ORF">F5891DRAFT_1198790</name>
</gene>
<evidence type="ECO:0008006" key="3">
    <source>
        <dbReference type="Google" id="ProtNLM"/>
    </source>
</evidence>
<reference evidence="1" key="1">
    <citation type="journal article" date="2020" name="New Phytol.">
        <title>Comparative genomics reveals dynamic genome evolution in host specialist ectomycorrhizal fungi.</title>
        <authorList>
            <person name="Lofgren L.A."/>
            <person name="Nguyen N.H."/>
            <person name="Vilgalys R."/>
            <person name="Ruytinx J."/>
            <person name="Liao H.L."/>
            <person name="Branco S."/>
            <person name="Kuo A."/>
            <person name="LaButti K."/>
            <person name="Lipzen A."/>
            <person name="Andreopoulos W."/>
            <person name="Pangilinan J."/>
            <person name="Riley R."/>
            <person name="Hundley H."/>
            <person name="Na H."/>
            <person name="Barry K."/>
            <person name="Grigoriev I.V."/>
            <person name="Stajich J.E."/>
            <person name="Kennedy P.G."/>
        </authorList>
    </citation>
    <scope>NUCLEOTIDE SEQUENCE</scope>
    <source>
        <strain evidence="1">FC203</strain>
    </source>
</reference>
<accession>A0AAD4DQ80</accession>